<comment type="caution">
    <text evidence="2">The sequence shown here is derived from an EMBL/GenBank/DDBJ whole genome shotgun (WGS) entry which is preliminary data.</text>
</comment>
<organism evidence="2 3">
    <name type="scientific">Aspergillus brasiliensis</name>
    <dbReference type="NCBI Taxonomy" id="319629"/>
    <lineage>
        <taxon>Eukaryota</taxon>
        <taxon>Fungi</taxon>
        <taxon>Dikarya</taxon>
        <taxon>Ascomycota</taxon>
        <taxon>Pezizomycotina</taxon>
        <taxon>Eurotiomycetes</taxon>
        <taxon>Eurotiomycetidae</taxon>
        <taxon>Eurotiales</taxon>
        <taxon>Aspergillaceae</taxon>
        <taxon>Aspergillus</taxon>
        <taxon>Aspergillus subgen. Circumdati</taxon>
    </lineage>
</organism>
<feature type="region of interest" description="Disordered" evidence="1">
    <location>
        <begin position="841"/>
        <end position="920"/>
    </location>
</feature>
<evidence type="ECO:0000256" key="1">
    <source>
        <dbReference type="SAM" id="MobiDB-lite"/>
    </source>
</evidence>
<evidence type="ECO:0000313" key="3">
    <source>
        <dbReference type="Proteomes" id="UP001143548"/>
    </source>
</evidence>
<reference evidence="2" key="1">
    <citation type="submission" date="2022-07" db="EMBL/GenBank/DDBJ databases">
        <title>Taxonomy of Aspergillus series Nigri: significant species reduction supported by multi-species coalescent approaches.</title>
        <authorList>
            <person name="Bian C."/>
            <person name="Kusuya Y."/>
            <person name="Sklenar F."/>
            <person name="D'hooge E."/>
            <person name="Yaguchi T."/>
            <person name="Takahashi H."/>
            <person name="Hubka V."/>
        </authorList>
    </citation>
    <scope>NUCLEOTIDE SEQUENCE</scope>
    <source>
        <strain evidence="2">CBS 733.88</strain>
    </source>
</reference>
<name>A0A9W5YZN0_9EURO</name>
<gene>
    <name evidence="2" type="ORF">AbraCBS73388_000514</name>
</gene>
<feature type="region of interest" description="Disordered" evidence="1">
    <location>
        <begin position="343"/>
        <end position="367"/>
    </location>
</feature>
<sequence length="1065" mass="117791">MEVLDLPKRDSPGSQPTTVAMGPTSFHLEEKASDAPYMVNDDFAGDDDDDDDDSISPISERAPPWSGTRWARFFPELSSHFSLTSPTNSTIPPFPLPPTTKGALHLDGPSQQPERRSNGPSSLSSEDAADNRSSSYTSRSSLTSQGSEATSPVHKLVENFHITSPTMAGVFDESKYAHQIPPPFPRRPSIAQSKDKPLPQEPPIELTPLSIRHKTPQVHDRGLGHHVRLDPPPRSKKHVNHHQPTLSQACNDLERTLAGLTEQQQAPVPLSPRSPLQILDGPLQISRGNMDMVATRPAPRPPASLHDHREIHKAKSREDMKQTKKLLKNKSSFSFTVPAFSRKLSRVHQRSTSNTSSKSEPESYRTGVLHQPTVAELGDSEIAELQGSSVVGFRERPISAGGEKELRMRLPRLQTKEMGAAGRRSIAHPSASTRDNIHRTHEDLEQLRRPHQRARGASVGEKYFVSYSKLDGIPAIATRQHQQTSQTPAMVYELEGGPPQLPAELQGETTPPIEVSVEVSVGVSVGAMPGTLPDRVILTVLEHITSLNDLFNVAVTRKDFYRVFKKHELKLMRIAVFAMSAPAWELREMSPPWDTEWHVVLDPDAPVPEYTPSRYLKRYAEDIYTLAHLKSLILARCGSFLRPETIRGLSGTDDVRAAEVDDAFWRVWTFCRLFGSGKCREGDIAGQLDWLRGGKVAMNRRLSAATSIADSYDANSVLFEPPAGFGDGNRGGLSKEQLLDMTEIWTCLGVLLQPMHGKCTEARATGVFDGHDVEANDSAKEEAVLEEWTYYILTLGLSAVLLLGSIHPYDNTTAVFQRAHAMGLTKWEASETGASRSSFLREAVSKACQPRGSSTSQASMRSPGFGSQLPGSHDVSQTSNMPGEREPSPDFHRRRQAAYSAQLRNQRQQQPSPPNPILAEERPISQYATIMSRLEGLPSARQPPASVSRIEIPPPTHSYLVNVPYMQVPQPVTPGYYQPQVRDPVDHAIDIMVRQLGFAEADAKWALKITDSGEGINVNAAISLLTRERNTHEQTSRGFSLRKRKSFLSSVINSPESRHSGWKWA</sequence>
<dbReference type="AlphaFoldDB" id="A0A9W5YZN0"/>
<protein>
    <submittedName>
        <fullName evidence="2">Uncharacterized protein</fullName>
    </submittedName>
</protein>
<feature type="region of interest" description="Disordered" evidence="1">
    <location>
        <begin position="1"/>
        <end position="66"/>
    </location>
</feature>
<dbReference type="Proteomes" id="UP001143548">
    <property type="component" value="Unassembled WGS sequence"/>
</dbReference>
<evidence type="ECO:0000313" key="2">
    <source>
        <dbReference type="EMBL" id="GKZ25076.1"/>
    </source>
</evidence>
<feature type="region of interest" description="Disordered" evidence="1">
    <location>
        <begin position="81"/>
        <end position="151"/>
    </location>
</feature>
<feature type="compositionally biased region" description="Low complexity" evidence="1">
    <location>
        <begin position="133"/>
        <end position="147"/>
    </location>
</feature>
<proteinExistence type="predicted"/>
<feature type="compositionally biased region" description="Polar residues" evidence="1">
    <location>
        <begin position="851"/>
        <end position="860"/>
    </location>
</feature>
<feature type="compositionally biased region" description="Acidic residues" evidence="1">
    <location>
        <begin position="43"/>
        <end position="54"/>
    </location>
</feature>
<feature type="compositionally biased region" description="Polar residues" evidence="1">
    <location>
        <begin position="81"/>
        <end position="91"/>
    </location>
</feature>
<dbReference type="EMBL" id="BROQ01000101">
    <property type="protein sequence ID" value="GKZ25076.1"/>
    <property type="molecule type" value="Genomic_DNA"/>
</dbReference>
<feature type="compositionally biased region" description="Basic and acidic residues" evidence="1">
    <location>
        <begin position="1"/>
        <end position="11"/>
    </location>
</feature>
<feature type="region of interest" description="Disordered" evidence="1">
    <location>
        <begin position="177"/>
        <end position="204"/>
    </location>
</feature>
<accession>A0A9W5YZN0</accession>